<organism evidence="1 2">
    <name type="scientific">Mucor flavus</name>
    <dbReference type="NCBI Taxonomy" id="439312"/>
    <lineage>
        <taxon>Eukaryota</taxon>
        <taxon>Fungi</taxon>
        <taxon>Fungi incertae sedis</taxon>
        <taxon>Mucoromycota</taxon>
        <taxon>Mucoromycotina</taxon>
        <taxon>Mucoromycetes</taxon>
        <taxon>Mucorales</taxon>
        <taxon>Mucorineae</taxon>
        <taxon>Mucoraceae</taxon>
        <taxon>Mucor</taxon>
    </lineage>
</organism>
<comment type="caution">
    <text evidence="1">The sequence shown here is derived from an EMBL/GenBank/DDBJ whole genome shotgun (WGS) entry which is preliminary data.</text>
</comment>
<evidence type="ECO:0000313" key="1">
    <source>
        <dbReference type="EMBL" id="GAA5817294.1"/>
    </source>
</evidence>
<keyword evidence="2" id="KW-1185">Reference proteome</keyword>
<protein>
    <submittedName>
        <fullName evidence="1">Uncharacterized protein</fullName>
    </submittedName>
</protein>
<accession>A0ABP9ZDT7</accession>
<gene>
    <name evidence="1" type="ORF">MFLAVUS_010838</name>
</gene>
<dbReference type="EMBL" id="BAABUK010000040">
    <property type="protein sequence ID" value="GAA5817294.1"/>
    <property type="molecule type" value="Genomic_DNA"/>
</dbReference>
<proteinExistence type="predicted"/>
<sequence length="91" mass="10658">MYILSRETGKSFTTTTDEYDSYYVFEFATYAYYKIVRDMESNNIDTNKVARTESSEYRYIPEVLSQIKRANALTRISNAIKMEGVSHSVKR</sequence>
<evidence type="ECO:0000313" key="2">
    <source>
        <dbReference type="Proteomes" id="UP001473302"/>
    </source>
</evidence>
<reference evidence="1 2" key="1">
    <citation type="submission" date="2024-04" db="EMBL/GenBank/DDBJ databases">
        <title>genome sequences of Mucor flavus KT1a and Helicostylum pulchrum KT1b strains isolated from the surface of a dry-aged beef.</title>
        <authorList>
            <person name="Toyotome T."/>
            <person name="Hosono M."/>
            <person name="Torimaru M."/>
            <person name="Fukuda K."/>
            <person name="Mikami N."/>
        </authorList>
    </citation>
    <scope>NUCLEOTIDE SEQUENCE [LARGE SCALE GENOMIC DNA]</scope>
    <source>
        <strain evidence="1 2">KT1a</strain>
    </source>
</reference>
<dbReference type="Proteomes" id="UP001473302">
    <property type="component" value="Unassembled WGS sequence"/>
</dbReference>
<name>A0ABP9ZDT7_9FUNG</name>